<name>A0A8J6KSA9_MICOH</name>
<dbReference type="Proteomes" id="UP000710432">
    <property type="component" value="Unassembled WGS sequence"/>
</dbReference>
<keyword evidence="4" id="KW-0336">GPI-anchor</keyword>
<evidence type="ECO:0000256" key="4">
    <source>
        <dbReference type="ARBA" id="ARBA00022622"/>
    </source>
</evidence>
<feature type="chain" id="PRO_5035228023" evidence="11">
    <location>
        <begin position="24"/>
        <end position="84"/>
    </location>
</feature>
<evidence type="ECO:0000256" key="9">
    <source>
        <dbReference type="ARBA" id="ARBA00023207"/>
    </source>
</evidence>
<dbReference type="GO" id="GO:0009966">
    <property type="term" value="P:regulation of signal transduction"/>
    <property type="evidence" value="ECO:0007669"/>
    <property type="project" value="InterPro"/>
</dbReference>
<keyword evidence="3" id="KW-1003">Cell membrane</keyword>
<evidence type="ECO:0000256" key="8">
    <source>
        <dbReference type="ARBA" id="ARBA00023180"/>
    </source>
</evidence>
<dbReference type="EMBL" id="JAATJU010022900">
    <property type="protein sequence ID" value="KAH0509348.1"/>
    <property type="molecule type" value="Genomic_DNA"/>
</dbReference>
<gene>
    <name evidence="12" type="ORF">LTLLF_104375</name>
</gene>
<sequence>MELRARGWWLLCATAALVACARGDSASKSRSCSEVRQIYGAKGFSLSDVPQAEISASPGRQNPPPRLGVASCASAALNPAALAS</sequence>
<keyword evidence="10" id="KW-0449">Lipoprotein</keyword>
<keyword evidence="9" id="KW-0357">Heparan sulfate</keyword>
<evidence type="ECO:0000256" key="6">
    <source>
        <dbReference type="ARBA" id="ARBA00022974"/>
    </source>
</evidence>
<keyword evidence="8" id="KW-0325">Glycoprotein</keyword>
<dbReference type="Pfam" id="PF01153">
    <property type="entry name" value="Glypican"/>
    <property type="match status" value="1"/>
</dbReference>
<feature type="signal peptide" evidence="11">
    <location>
        <begin position="1"/>
        <end position="23"/>
    </location>
</feature>
<protein>
    <submittedName>
        <fullName evidence="12">Glypican-1</fullName>
    </submittedName>
</protein>
<comment type="subcellular location">
    <subcellularLocation>
        <location evidence="1">Cell membrane</location>
        <topology evidence="1">Lipid-anchor</topology>
        <topology evidence="1">GPI-anchor</topology>
    </subcellularLocation>
</comment>
<evidence type="ECO:0000256" key="5">
    <source>
        <dbReference type="ARBA" id="ARBA00022729"/>
    </source>
</evidence>
<organism evidence="12 13">
    <name type="scientific">Microtus ochrogaster</name>
    <name type="common">Prairie vole</name>
    <dbReference type="NCBI Taxonomy" id="79684"/>
    <lineage>
        <taxon>Eukaryota</taxon>
        <taxon>Metazoa</taxon>
        <taxon>Chordata</taxon>
        <taxon>Craniata</taxon>
        <taxon>Vertebrata</taxon>
        <taxon>Euteleostomi</taxon>
        <taxon>Mammalia</taxon>
        <taxon>Eutheria</taxon>
        <taxon>Euarchontoglires</taxon>
        <taxon>Glires</taxon>
        <taxon>Rodentia</taxon>
        <taxon>Myomorpha</taxon>
        <taxon>Muroidea</taxon>
        <taxon>Cricetidae</taxon>
        <taxon>Arvicolinae</taxon>
        <taxon>Microtus</taxon>
    </lineage>
</organism>
<evidence type="ECO:0000256" key="1">
    <source>
        <dbReference type="ARBA" id="ARBA00004609"/>
    </source>
</evidence>
<evidence type="ECO:0000256" key="2">
    <source>
        <dbReference type="ARBA" id="ARBA00010260"/>
    </source>
</evidence>
<proteinExistence type="inferred from homology"/>
<reference evidence="12" key="1">
    <citation type="submission" date="2020-03" db="EMBL/GenBank/DDBJ databases">
        <title>Studies in the Genomics of Life Span.</title>
        <authorList>
            <person name="Glass D."/>
        </authorList>
    </citation>
    <scope>NUCLEOTIDE SEQUENCE</scope>
    <source>
        <strain evidence="12">LTLLF</strain>
        <tissue evidence="12">Muscle</tissue>
    </source>
</reference>
<keyword evidence="6" id="KW-0654">Proteoglycan</keyword>
<evidence type="ECO:0000256" key="11">
    <source>
        <dbReference type="SAM" id="SignalP"/>
    </source>
</evidence>
<evidence type="ECO:0000256" key="7">
    <source>
        <dbReference type="ARBA" id="ARBA00023136"/>
    </source>
</evidence>
<evidence type="ECO:0000256" key="10">
    <source>
        <dbReference type="ARBA" id="ARBA00023288"/>
    </source>
</evidence>
<keyword evidence="5 11" id="KW-0732">Signal</keyword>
<accession>A0A8J6KSA9</accession>
<evidence type="ECO:0000313" key="12">
    <source>
        <dbReference type="EMBL" id="KAH0509348.1"/>
    </source>
</evidence>
<dbReference type="AlphaFoldDB" id="A0A8J6KSA9"/>
<comment type="similarity">
    <text evidence="2">Belongs to the glypican family.</text>
</comment>
<evidence type="ECO:0000313" key="13">
    <source>
        <dbReference type="Proteomes" id="UP000710432"/>
    </source>
</evidence>
<evidence type="ECO:0000256" key="3">
    <source>
        <dbReference type="ARBA" id="ARBA00022475"/>
    </source>
</evidence>
<dbReference type="GO" id="GO:0098552">
    <property type="term" value="C:side of membrane"/>
    <property type="evidence" value="ECO:0007669"/>
    <property type="project" value="UniProtKB-KW"/>
</dbReference>
<comment type="caution">
    <text evidence="12">The sequence shown here is derived from an EMBL/GenBank/DDBJ whole genome shotgun (WGS) entry which is preliminary data.</text>
</comment>
<keyword evidence="7" id="KW-0472">Membrane</keyword>
<dbReference type="PROSITE" id="PS51257">
    <property type="entry name" value="PROKAR_LIPOPROTEIN"/>
    <property type="match status" value="1"/>
</dbReference>
<dbReference type="GO" id="GO:0005886">
    <property type="term" value="C:plasma membrane"/>
    <property type="evidence" value="ECO:0007669"/>
    <property type="project" value="UniProtKB-SubCell"/>
</dbReference>
<dbReference type="InterPro" id="IPR001863">
    <property type="entry name" value="Glypican"/>
</dbReference>